<accession>A0A0D2J0B2</accession>
<dbReference type="Proteomes" id="UP000032233">
    <property type="component" value="Unassembled WGS sequence"/>
</dbReference>
<keyword evidence="1" id="KW-0812">Transmembrane</keyword>
<sequence>MDTVTIQLWGVLGTWFSGFFTCAAVLLSLWFGIYKNKAKLGVHAGLRKIYLNGTPELDYCVISITNKSQIPVNITLIGWKIGKNYYQQLFPSTFPILLNPGDFKDLQLPLYPTNNFSGFLDETFKSIQKSEIKTKTVKNIKVIVGTSIGQSFKKKIEPILAEKIIEYMSDSGKDHR</sequence>
<dbReference type="AlphaFoldDB" id="A0A0D2J0B2"/>
<comment type="caution">
    <text evidence="2">The sequence shown here is derived from an EMBL/GenBank/DDBJ whole genome shotgun (WGS) entry which is preliminary data.</text>
</comment>
<gene>
    <name evidence="2" type="ORF">X474_23080</name>
</gene>
<keyword evidence="1" id="KW-0472">Membrane</keyword>
<dbReference type="OrthoDB" id="7067461at2"/>
<reference evidence="2 3" key="1">
    <citation type="submission" date="2013-11" db="EMBL/GenBank/DDBJ databases">
        <title>Metagenomic analysis of a methanogenic consortium involved in long chain n-alkane degradation.</title>
        <authorList>
            <person name="Davidova I.A."/>
            <person name="Callaghan A.V."/>
            <person name="Wawrik B."/>
            <person name="Pruitt S."/>
            <person name="Marks C."/>
            <person name="Duncan K.E."/>
            <person name="Suflita J.M."/>
        </authorList>
    </citation>
    <scope>NUCLEOTIDE SEQUENCE [LARGE SCALE GENOMIC DNA]</scope>
    <source>
        <strain evidence="2 3">SPR</strain>
    </source>
</reference>
<dbReference type="EMBL" id="AZAC01000046">
    <property type="protein sequence ID" value="KIX11679.1"/>
    <property type="molecule type" value="Genomic_DNA"/>
</dbReference>
<protein>
    <submittedName>
        <fullName evidence="2">Uncharacterized protein</fullName>
    </submittedName>
</protein>
<name>A0A0D2J0B2_9BACT</name>
<dbReference type="InParanoid" id="A0A0D2J0B2"/>
<evidence type="ECO:0000256" key="1">
    <source>
        <dbReference type="SAM" id="Phobius"/>
    </source>
</evidence>
<keyword evidence="3" id="KW-1185">Reference proteome</keyword>
<dbReference type="RefSeq" id="WP_044351735.1">
    <property type="nucleotide sequence ID" value="NZ_AZAC01000046.1"/>
</dbReference>
<feature type="transmembrane region" description="Helical" evidence="1">
    <location>
        <begin position="6"/>
        <end position="31"/>
    </location>
</feature>
<evidence type="ECO:0000313" key="3">
    <source>
        <dbReference type="Proteomes" id="UP000032233"/>
    </source>
</evidence>
<evidence type="ECO:0000313" key="2">
    <source>
        <dbReference type="EMBL" id="KIX11679.1"/>
    </source>
</evidence>
<keyword evidence="1" id="KW-1133">Transmembrane helix</keyword>
<proteinExistence type="predicted"/>
<organism evidence="2 3">
    <name type="scientific">Dethiosulfatarculus sandiegensis</name>
    <dbReference type="NCBI Taxonomy" id="1429043"/>
    <lineage>
        <taxon>Bacteria</taxon>
        <taxon>Pseudomonadati</taxon>
        <taxon>Thermodesulfobacteriota</taxon>
        <taxon>Desulfarculia</taxon>
        <taxon>Desulfarculales</taxon>
        <taxon>Desulfarculaceae</taxon>
        <taxon>Dethiosulfatarculus</taxon>
    </lineage>
</organism>